<evidence type="ECO:0000313" key="1">
    <source>
        <dbReference type="EMBL" id="GIG79208.1"/>
    </source>
</evidence>
<accession>A0A8J3LU62</accession>
<evidence type="ECO:0000313" key="2">
    <source>
        <dbReference type="Proteomes" id="UP000630097"/>
    </source>
</evidence>
<comment type="caution">
    <text evidence="1">The sequence shown here is derived from an EMBL/GenBank/DDBJ whole genome shotgun (WGS) entry which is preliminary data.</text>
</comment>
<protein>
    <submittedName>
        <fullName evidence="1">Uncharacterized protein</fullName>
    </submittedName>
</protein>
<reference evidence="1 2" key="1">
    <citation type="submission" date="2021-01" db="EMBL/GenBank/DDBJ databases">
        <title>Whole genome shotgun sequence of Planotetraspora kaengkrachanensis NBRC 104272.</title>
        <authorList>
            <person name="Komaki H."/>
            <person name="Tamura T."/>
        </authorList>
    </citation>
    <scope>NUCLEOTIDE SEQUENCE [LARGE SCALE GENOMIC DNA]</scope>
    <source>
        <strain evidence="1 2">NBRC 104272</strain>
    </source>
</reference>
<organism evidence="1 2">
    <name type="scientific">Planotetraspora kaengkrachanensis</name>
    <dbReference type="NCBI Taxonomy" id="575193"/>
    <lineage>
        <taxon>Bacteria</taxon>
        <taxon>Bacillati</taxon>
        <taxon>Actinomycetota</taxon>
        <taxon>Actinomycetes</taxon>
        <taxon>Streptosporangiales</taxon>
        <taxon>Streptosporangiaceae</taxon>
        <taxon>Planotetraspora</taxon>
    </lineage>
</organism>
<keyword evidence="2" id="KW-1185">Reference proteome</keyword>
<sequence length="45" mass="4857">MGGVPAGICAWADRGASGFIFVFLKSGEQTAAEFVKMRGEIEQRH</sequence>
<name>A0A8J3LU62_9ACTN</name>
<gene>
    <name evidence="1" type="ORF">Pka01_23350</name>
</gene>
<dbReference type="EMBL" id="BONV01000007">
    <property type="protein sequence ID" value="GIG79208.1"/>
    <property type="molecule type" value="Genomic_DNA"/>
</dbReference>
<dbReference type="AlphaFoldDB" id="A0A8J3LU62"/>
<proteinExistence type="predicted"/>
<dbReference type="Proteomes" id="UP000630097">
    <property type="component" value="Unassembled WGS sequence"/>
</dbReference>